<dbReference type="AlphaFoldDB" id="A0A8R1EE52"/>
<accession>A0A8R1EE52</accession>
<evidence type="ECO:0000256" key="1">
    <source>
        <dbReference type="SAM" id="MobiDB-lite"/>
    </source>
</evidence>
<reference evidence="2" key="2">
    <citation type="submission" date="2022-06" db="UniProtKB">
        <authorList>
            <consortium name="EnsemblMetazoa"/>
        </authorList>
    </citation>
    <scope>IDENTIFICATION</scope>
    <source>
        <strain evidence="2">DF5081</strain>
    </source>
</reference>
<dbReference type="EnsemblMetazoa" id="CJA32248.1">
    <property type="protein sequence ID" value="CJA32248.1"/>
    <property type="gene ID" value="WBGene00208095"/>
</dbReference>
<protein>
    <submittedName>
        <fullName evidence="2">Uncharacterized protein</fullName>
    </submittedName>
</protein>
<proteinExistence type="predicted"/>
<dbReference type="Proteomes" id="UP000005237">
    <property type="component" value="Unassembled WGS sequence"/>
</dbReference>
<evidence type="ECO:0000313" key="2">
    <source>
        <dbReference type="EnsemblMetazoa" id="CJA32248.1"/>
    </source>
</evidence>
<reference evidence="3" key="1">
    <citation type="submission" date="2010-08" db="EMBL/GenBank/DDBJ databases">
        <authorList>
            <consortium name="Caenorhabditis japonica Sequencing Consortium"/>
            <person name="Wilson R.K."/>
        </authorList>
    </citation>
    <scope>NUCLEOTIDE SEQUENCE [LARGE SCALE GENOMIC DNA]</scope>
    <source>
        <strain evidence="3">DF5081</strain>
    </source>
</reference>
<keyword evidence="3" id="KW-1185">Reference proteome</keyword>
<evidence type="ECO:0000313" key="3">
    <source>
        <dbReference type="Proteomes" id="UP000005237"/>
    </source>
</evidence>
<name>A0A8R1EE52_CAEJA</name>
<sequence>MGGYTVILPIASSEKLQGKSGESPSGEMQKMQRRRGRCPAKPLPMSKLWKDPVAAVTALGLAVKPFDPGGDAES</sequence>
<organism evidence="2 3">
    <name type="scientific">Caenorhabditis japonica</name>
    <dbReference type="NCBI Taxonomy" id="281687"/>
    <lineage>
        <taxon>Eukaryota</taxon>
        <taxon>Metazoa</taxon>
        <taxon>Ecdysozoa</taxon>
        <taxon>Nematoda</taxon>
        <taxon>Chromadorea</taxon>
        <taxon>Rhabditida</taxon>
        <taxon>Rhabditina</taxon>
        <taxon>Rhabditomorpha</taxon>
        <taxon>Rhabditoidea</taxon>
        <taxon>Rhabditidae</taxon>
        <taxon>Peloderinae</taxon>
        <taxon>Caenorhabditis</taxon>
    </lineage>
</organism>
<feature type="region of interest" description="Disordered" evidence="1">
    <location>
        <begin position="14"/>
        <end position="45"/>
    </location>
</feature>